<evidence type="ECO:0000313" key="2">
    <source>
        <dbReference type="Proteomes" id="UP000008225"/>
    </source>
</evidence>
<dbReference type="AlphaFoldDB" id="A0A8I4A1D1"/>
<name>A0A8I4A1D1_CALJA</name>
<protein>
    <submittedName>
        <fullName evidence="1">Uncharacterized protein</fullName>
    </submittedName>
</protein>
<accession>A0A8I4A1D1</accession>
<reference evidence="1" key="2">
    <citation type="submission" date="2025-08" db="UniProtKB">
        <authorList>
            <consortium name="Ensembl"/>
        </authorList>
    </citation>
    <scope>IDENTIFICATION</scope>
</reference>
<dbReference type="Proteomes" id="UP000008225">
    <property type="component" value="Chromosome 2"/>
</dbReference>
<evidence type="ECO:0000313" key="1">
    <source>
        <dbReference type="Ensembl" id="ENSCJAP00000086572.1"/>
    </source>
</evidence>
<dbReference type="PANTHER" id="PTHR12138">
    <property type="entry name" value="PRIMATE-EXPANDED PROTEIN FAMILY"/>
    <property type="match status" value="1"/>
</dbReference>
<proteinExistence type="predicted"/>
<dbReference type="OMA" id="VEMGICH"/>
<dbReference type="Ensembl" id="ENSCJAT00000138460.1">
    <property type="protein sequence ID" value="ENSCJAP00000086572.1"/>
    <property type="gene ID" value="ENSCJAG00000074642.1"/>
</dbReference>
<dbReference type="GeneTree" id="ENSGT01120000271815"/>
<keyword evidence="2" id="KW-1185">Reference proteome</keyword>
<dbReference type="PANTHER" id="PTHR12138:SF154">
    <property type="entry name" value="PROTEIN-SERINE_THREONINE PHOSPHATASE"/>
    <property type="match status" value="1"/>
</dbReference>
<sequence>KATSFLRINTKGTSFSRQGVTLLPRLEYSGEITAHCSLNLQSSSNLLISASQVAGTTGARHHSWLIFVLFVETVSSCCSGWSQIPRLKPSTCLRLPKGWDYRGEPLDSALIPI</sequence>
<organism evidence="1 2">
    <name type="scientific">Callithrix jacchus</name>
    <name type="common">White-tufted-ear marmoset</name>
    <name type="synonym">Simia Jacchus</name>
    <dbReference type="NCBI Taxonomy" id="9483"/>
    <lineage>
        <taxon>Eukaryota</taxon>
        <taxon>Metazoa</taxon>
        <taxon>Chordata</taxon>
        <taxon>Craniata</taxon>
        <taxon>Vertebrata</taxon>
        <taxon>Euteleostomi</taxon>
        <taxon>Mammalia</taxon>
        <taxon>Eutheria</taxon>
        <taxon>Euarchontoglires</taxon>
        <taxon>Primates</taxon>
        <taxon>Haplorrhini</taxon>
        <taxon>Platyrrhini</taxon>
        <taxon>Cebidae</taxon>
        <taxon>Callitrichinae</taxon>
        <taxon>Callithrix</taxon>
        <taxon>Callithrix</taxon>
    </lineage>
</organism>
<reference evidence="1" key="3">
    <citation type="submission" date="2025-09" db="UniProtKB">
        <authorList>
            <consortium name="Ensembl"/>
        </authorList>
    </citation>
    <scope>IDENTIFICATION</scope>
</reference>
<reference evidence="1 2" key="1">
    <citation type="submission" date="2009-03" db="EMBL/GenBank/DDBJ databases">
        <authorList>
            <person name="Warren W."/>
            <person name="Ye L."/>
            <person name="Minx P."/>
            <person name="Worley K."/>
            <person name="Gibbs R."/>
            <person name="Wilson R.K."/>
        </authorList>
    </citation>
    <scope>NUCLEOTIDE SEQUENCE [LARGE SCALE GENOMIC DNA]</scope>
</reference>